<dbReference type="Proteomes" id="UP000030001">
    <property type="component" value="Unassembled WGS sequence"/>
</dbReference>
<protein>
    <submittedName>
        <fullName evidence="1">Uncharacterized protein</fullName>
    </submittedName>
</protein>
<proteinExistence type="predicted"/>
<dbReference type="EMBL" id="JROC01000027">
    <property type="protein sequence ID" value="KGL67179.1"/>
    <property type="molecule type" value="Genomic_DNA"/>
</dbReference>
<accession>A0A099YA53</accession>
<dbReference type="AlphaFoldDB" id="A0A099YA53"/>
<comment type="caution">
    <text evidence="1">The sequence shown here is derived from an EMBL/GenBank/DDBJ whole genome shotgun (WGS) entry which is preliminary data.</text>
</comment>
<name>A0A099YA53_LIMMU</name>
<gene>
    <name evidence="1" type="ORF">LX03_03450</name>
</gene>
<evidence type="ECO:0000313" key="1">
    <source>
        <dbReference type="EMBL" id="KGL67179.1"/>
    </source>
</evidence>
<reference evidence="1 2" key="1">
    <citation type="submission" date="2014-09" db="EMBL/GenBank/DDBJ databases">
        <title>Lactobacillus mucosae CRL573 Genome Sequencing.</title>
        <authorList>
            <person name="Bleckwedel J."/>
            <person name="Teran L.C."/>
            <person name="Bonacina J."/>
            <person name="Saavedra L."/>
            <person name="Mozzi F.B."/>
            <person name="Raya R.R."/>
        </authorList>
    </citation>
    <scope>NUCLEOTIDE SEQUENCE [LARGE SCALE GENOMIC DNA]</scope>
    <source>
        <strain evidence="1 2">CRL573</strain>
    </source>
</reference>
<sequence>MRNSIDIDTQRHVYWLIKNASHVHKWSWEDRKTWLECVNCLTGCLTPSLFNQIFPIKKDYNGQKWGIKDYFSTKNYIEEEIGWDERINNHTSGLEFLFDYWNDDVRYAAVEAMHLISNIHQRQTGESLMEKFARDNGIQLYVSDQDGNIEPYNPNSKLTEE</sequence>
<evidence type="ECO:0000313" key="2">
    <source>
        <dbReference type="Proteomes" id="UP000030001"/>
    </source>
</evidence>
<organism evidence="1 2">
    <name type="scientific">Limosilactobacillus mucosae</name>
    <name type="common">Lactobacillus mucosae</name>
    <dbReference type="NCBI Taxonomy" id="97478"/>
    <lineage>
        <taxon>Bacteria</taxon>
        <taxon>Bacillati</taxon>
        <taxon>Bacillota</taxon>
        <taxon>Bacilli</taxon>
        <taxon>Lactobacillales</taxon>
        <taxon>Lactobacillaceae</taxon>
        <taxon>Limosilactobacillus</taxon>
    </lineage>
</organism>